<feature type="chain" id="PRO_5034060020" evidence="3">
    <location>
        <begin position="21"/>
        <end position="307"/>
    </location>
</feature>
<keyword evidence="2" id="KW-0472">Membrane</keyword>
<protein>
    <submittedName>
        <fullName evidence="4">Uncharacterized protein</fullName>
    </submittedName>
</protein>
<evidence type="ECO:0000256" key="1">
    <source>
        <dbReference type="SAM" id="MobiDB-lite"/>
    </source>
</evidence>
<feature type="compositionally biased region" description="Low complexity" evidence="1">
    <location>
        <begin position="160"/>
        <end position="185"/>
    </location>
</feature>
<evidence type="ECO:0000256" key="3">
    <source>
        <dbReference type="SAM" id="SignalP"/>
    </source>
</evidence>
<feature type="transmembrane region" description="Helical" evidence="2">
    <location>
        <begin position="188"/>
        <end position="211"/>
    </location>
</feature>
<sequence>MASILVVAWIFSLLSVPVRCADPVLDVPACNSQVNADWAFNSRGQSPCQVAGYLGSVCTDNMFQINSITTTEEYILDLQLANNCTCSTVYYNTLSACAICQGGGHSRWDTWAKNCSTAVFLVYPFPIPNGTAVPQWAFQSSANSSFDPALAQQVGDKPESSAPPAASAPAATSPSTTSGSNGKSKAGAIAGGVVGGLAFVTIATILIFLLFRHRRRKGAAPKERQALDDDTAITTPTPFMVNDSVHSLPPMRVYNPSDPNTFPPTHGLMASDRTRSPDTQISALSPMSHYRSISDSTTGHYSGAAEI</sequence>
<keyword evidence="2" id="KW-0812">Transmembrane</keyword>
<evidence type="ECO:0000313" key="5">
    <source>
        <dbReference type="Proteomes" id="UP000518752"/>
    </source>
</evidence>
<keyword evidence="3" id="KW-0732">Signal</keyword>
<comment type="caution">
    <text evidence="4">The sequence shown here is derived from an EMBL/GenBank/DDBJ whole genome shotgun (WGS) entry which is preliminary data.</text>
</comment>
<dbReference type="AlphaFoldDB" id="A0A8H5H5J9"/>
<keyword evidence="2" id="KW-1133">Transmembrane helix</keyword>
<proteinExistence type="predicted"/>
<reference evidence="4 5" key="1">
    <citation type="journal article" date="2020" name="ISME J.">
        <title>Uncovering the hidden diversity of litter-decomposition mechanisms in mushroom-forming fungi.</title>
        <authorList>
            <person name="Floudas D."/>
            <person name="Bentzer J."/>
            <person name="Ahren D."/>
            <person name="Johansson T."/>
            <person name="Persson P."/>
            <person name="Tunlid A."/>
        </authorList>
    </citation>
    <scope>NUCLEOTIDE SEQUENCE [LARGE SCALE GENOMIC DNA]</scope>
    <source>
        <strain evidence="4 5">CBS 406.79</strain>
    </source>
</reference>
<dbReference type="OrthoDB" id="2576311at2759"/>
<gene>
    <name evidence="4" type="ORF">D9757_008766</name>
</gene>
<organism evidence="4 5">
    <name type="scientific">Collybiopsis confluens</name>
    <dbReference type="NCBI Taxonomy" id="2823264"/>
    <lineage>
        <taxon>Eukaryota</taxon>
        <taxon>Fungi</taxon>
        <taxon>Dikarya</taxon>
        <taxon>Basidiomycota</taxon>
        <taxon>Agaricomycotina</taxon>
        <taxon>Agaricomycetes</taxon>
        <taxon>Agaricomycetidae</taxon>
        <taxon>Agaricales</taxon>
        <taxon>Marasmiineae</taxon>
        <taxon>Omphalotaceae</taxon>
        <taxon>Collybiopsis</taxon>
    </lineage>
</organism>
<keyword evidence="5" id="KW-1185">Reference proteome</keyword>
<feature type="signal peptide" evidence="3">
    <location>
        <begin position="1"/>
        <end position="20"/>
    </location>
</feature>
<evidence type="ECO:0000313" key="4">
    <source>
        <dbReference type="EMBL" id="KAF5377102.1"/>
    </source>
</evidence>
<evidence type="ECO:0000256" key="2">
    <source>
        <dbReference type="SAM" id="Phobius"/>
    </source>
</evidence>
<dbReference type="Proteomes" id="UP000518752">
    <property type="component" value="Unassembled WGS sequence"/>
</dbReference>
<feature type="region of interest" description="Disordered" evidence="1">
    <location>
        <begin position="149"/>
        <end position="185"/>
    </location>
</feature>
<accession>A0A8H5H5J9</accession>
<dbReference type="EMBL" id="JAACJN010000085">
    <property type="protein sequence ID" value="KAF5377102.1"/>
    <property type="molecule type" value="Genomic_DNA"/>
</dbReference>
<name>A0A8H5H5J9_9AGAR</name>